<name>A0AAE0ST69_9BIVA</name>
<gene>
    <name evidence="1" type="ORF">CHS0354_040071</name>
</gene>
<organism evidence="1 2">
    <name type="scientific">Potamilus streckersoni</name>
    <dbReference type="NCBI Taxonomy" id="2493646"/>
    <lineage>
        <taxon>Eukaryota</taxon>
        <taxon>Metazoa</taxon>
        <taxon>Spiralia</taxon>
        <taxon>Lophotrochozoa</taxon>
        <taxon>Mollusca</taxon>
        <taxon>Bivalvia</taxon>
        <taxon>Autobranchia</taxon>
        <taxon>Heteroconchia</taxon>
        <taxon>Palaeoheterodonta</taxon>
        <taxon>Unionida</taxon>
        <taxon>Unionoidea</taxon>
        <taxon>Unionidae</taxon>
        <taxon>Ambleminae</taxon>
        <taxon>Lampsilini</taxon>
        <taxon>Potamilus</taxon>
    </lineage>
</organism>
<dbReference type="EMBL" id="JAEAOA010002328">
    <property type="protein sequence ID" value="KAK3597695.1"/>
    <property type="molecule type" value="Genomic_DNA"/>
</dbReference>
<protein>
    <submittedName>
        <fullName evidence="1">Uncharacterized protein</fullName>
    </submittedName>
</protein>
<dbReference type="AlphaFoldDB" id="A0AAE0ST69"/>
<accession>A0AAE0ST69</accession>
<comment type="caution">
    <text evidence="1">The sequence shown here is derived from an EMBL/GenBank/DDBJ whole genome shotgun (WGS) entry which is preliminary data.</text>
</comment>
<keyword evidence="2" id="KW-1185">Reference proteome</keyword>
<sequence>MDHNDALKACEMDHHDALQAFRPSAALEAIISRMSLTDIINTEESVSKSRKRRKTLG</sequence>
<reference evidence="1" key="3">
    <citation type="submission" date="2023-05" db="EMBL/GenBank/DDBJ databases">
        <authorList>
            <person name="Smith C.H."/>
        </authorList>
    </citation>
    <scope>NUCLEOTIDE SEQUENCE</scope>
    <source>
        <strain evidence="1">CHS0354</strain>
        <tissue evidence="1">Mantle</tissue>
    </source>
</reference>
<evidence type="ECO:0000313" key="1">
    <source>
        <dbReference type="EMBL" id="KAK3597695.1"/>
    </source>
</evidence>
<proteinExistence type="predicted"/>
<reference evidence="1" key="1">
    <citation type="journal article" date="2021" name="Genome Biol. Evol.">
        <title>A High-Quality Reference Genome for a Parasitic Bivalve with Doubly Uniparental Inheritance (Bivalvia: Unionida).</title>
        <authorList>
            <person name="Smith C.H."/>
        </authorList>
    </citation>
    <scope>NUCLEOTIDE SEQUENCE</scope>
    <source>
        <strain evidence="1">CHS0354</strain>
    </source>
</reference>
<evidence type="ECO:0000313" key="2">
    <source>
        <dbReference type="Proteomes" id="UP001195483"/>
    </source>
</evidence>
<reference evidence="1" key="2">
    <citation type="journal article" date="2021" name="Genome Biol. Evol.">
        <title>Developing a high-quality reference genome for a parasitic bivalve with doubly uniparental inheritance (Bivalvia: Unionida).</title>
        <authorList>
            <person name="Smith C.H."/>
        </authorList>
    </citation>
    <scope>NUCLEOTIDE SEQUENCE</scope>
    <source>
        <strain evidence="1">CHS0354</strain>
        <tissue evidence="1">Mantle</tissue>
    </source>
</reference>
<dbReference type="Proteomes" id="UP001195483">
    <property type="component" value="Unassembled WGS sequence"/>
</dbReference>